<name>B1FRJ4_9BURK</name>
<protein>
    <submittedName>
        <fullName evidence="2">Uncharacterized protein</fullName>
    </submittedName>
</protein>
<feature type="compositionally biased region" description="Low complexity" evidence="1">
    <location>
        <begin position="143"/>
        <end position="152"/>
    </location>
</feature>
<sequence>MPTVASHQADVTQQRWIISQTRNAAATISPVSWPCSTASARIVASTGGVRRFCRNAYSAMSACVSGSFATTSCTMPANSHTQPTNSSANTGTAPGRRRTLSIASCSHAPKRGQRRADACTAAPVAWHSNGQPRRSARRTPNHTSATSAATTSRIAATRTLIAAASAADAPNTMPGATCTGAQISADTTLTG</sequence>
<accession>B1FRJ4</accession>
<evidence type="ECO:0000313" key="3">
    <source>
        <dbReference type="Proteomes" id="UP000005463"/>
    </source>
</evidence>
<feature type="region of interest" description="Disordered" evidence="1">
    <location>
        <begin position="75"/>
        <end position="152"/>
    </location>
</feature>
<evidence type="ECO:0000256" key="1">
    <source>
        <dbReference type="SAM" id="MobiDB-lite"/>
    </source>
</evidence>
<comment type="caution">
    <text evidence="2">The sequence shown here is derived from an EMBL/GenBank/DDBJ whole genome shotgun (WGS) entry which is preliminary data.</text>
</comment>
<dbReference type="EMBL" id="ABLC01000422">
    <property type="protein sequence ID" value="EDS99825.1"/>
    <property type="molecule type" value="Genomic_DNA"/>
</dbReference>
<dbReference type="Proteomes" id="UP000005463">
    <property type="component" value="Unassembled WGS sequence"/>
</dbReference>
<reference evidence="2 3" key="1">
    <citation type="submission" date="2008-03" db="EMBL/GenBank/DDBJ databases">
        <title>Sequencing of the draft genome and assembly of Burkholderia ambifaria IOP40-10.</title>
        <authorList>
            <consortium name="US DOE Joint Genome Institute (JGI-PGF)"/>
            <person name="Copeland A."/>
            <person name="Lucas S."/>
            <person name="Lapidus A."/>
            <person name="Glavina del Rio T."/>
            <person name="Dalin E."/>
            <person name="Tice H."/>
            <person name="Bruce D."/>
            <person name="Goodwin L."/>
            <person name="Pitluck S."/>
            <person name="Larimer F."/>
            <person name="Land M.L."/>
            <person name="Hauser L."/>
            <person name="Tiedje J."/>
            <person name="Richardson P."/>
        </authorList>
    </citation>
    <scope>NUCLEOTIDE SEQUENCE [LARGE SCALE GENOMIC DNA]</scope>
    <source>
        <strain evidence="2 3">IOP40-10</strain>
    </source>
</reference>
<feature type="compositionally biased region" description="Polar residues" evidence="1">
    <location>
        <begin position="75"/>
        <end position="92"/>
    </location>
</feature>
<evidence type="ECO:0000313" key="2">
    <source>
        <dbReference type="EMBL" id="EDS99825.1"/>
    </source>
</evidence>
<gene>
    <name evidence="2" type="ORF">BamIOP4010DRAFT_6655</name>
</gene>
<dbReference type="AlphaFoldDB" id="B1FRJ4"/>
<proteinExistence type="predicted"/>
<organism evidence="2 3">
    <name type="scientific">Burkholderia ambifaria IOP40-10</name>
    <dbReference type="NCBI Taxonomy" id="396596"/>
    <lineage>
        <taxon>Bacteria</taxon>
        <taxon>Pseudomonadati</taxon>
        <taxon>Pseudomonadota</taxon>
        <taxon>Betaproteobacteria</taxon>
        <taxon>Burkholderiales</taxon>
        <taxon>Burkholderiaceae</taxon>
        <taxon>Burkholderia</taxon>
        <taxon>Burkholderia cepacia complex</taxon>
    </lineage>
</organism>